<dbReference type="AlphaFoldDB" id="A0AAD5TQ94"/>
<evidence type="ECO:0000313" key="3">
    <source>
        <dbReference type="Proteomes" id="UP001212152"/>
    </source>
</evidence>
<evidence type="ECO:0000313" key="2">
    <source>
        <dbReference type="EMBL" id="KAJ3181513.1"/>
    </source>
</evidence>
<organism evidence="2 3">
    <name type="scientific">Geranomyces variabilis</name>
    <dbReference type="NCBI Taxonomy" id="109894"/>
    <lineage>
        <taxon>Eukaryota</taxon>
        <taxon>Fungi</taxon>
        <taxon>Fungi incertae sedis</taxon>
        <taxon>Chytridiomycota</taxon>
        <taxon>Chytridiomycota incertae sedis</taxon>
        <taxon>Chytridiomycetes</taxon>
        <taxon>Spizellomycetales</taxon>
        <taxon>Powellomycetaceae</taxon>
        <taxon>Geranomyces</taxon>
    </lineage>
</organism>
<name>A0AAD5TQ94_9FUNG</name>
<accession>A0AAD5TQ94</accession>
<dbReference type="Proteomes" id="UP001212152">
    <property type="component" value="Unassembled WGS sequence"/>
</dbReference>
<keyword evidence="3" id="KW-1185">Reference proteome</keyword>
<comment type="caution">
    <text evidence="2">The sequence shown here is derived from an EMBL/GenBank/DDBJ whole genome shotgun (WGS) entry which is preliminary data.</text>
</comment>
<dbReference type="EMBL" id="JADGJQ010000012">
    <property type="protein sequence ID" value="KAJ3181513.1"/>
    <property type="molecule type" value="Genomic_DNA"/>
</dbReference>
<protein>
    <submittedName>
        <fullName evidence="2">Uncharacterized protein</fullName>
    </submittedName>
</protein>
<evidence type="ECO:0000256" key="1">
    <source>
        <dbReference type="SAM" id="MobiDB-lite"/>
    </source>
</evidence>
<feature type="region of interest" description="Disordered" evidence="1">
    <location>
        <begin position="65"/>
        <end position="177"/>
    </location>
</feature>
<feature type="compositionally biased region" description="Basic residues" evidence="1">
    <location>
        <begin position="1"/>
        <end position="11"/>
    </location>
</feature>
<sequence length="317" mass="35505">MFHRTRPRSPPRPRPLAPDEGGASPSFVRNFVRAPVPKLLSARFLRTAHLFADVVPLPAAPGSLDSTNTTAGGGAPAAAGASDHHNNSDDEEDDEQDSLVSKGRGKRRASMLPPVHRHGQDNLLTTSSASNDALPNPTTTSHRQQRHIASPLPAPRPYVPFPLQAHSSFSPSSPTTRRRNLPLLIRAKYSAYAPPPNAEIAQMIERSDQRARGGQRRQRKHYMREVEAARARWGDWEAREMEGARMAEMARKRMKEKMARALELRENEVQILVEGQPNSIDAIVLKEHLALRPRRRVDMHRIYTESDRERVDRLIAG</sequence>
<feature type="region of interest" description="Disordered" evidence="1">
    <location>
        <begin position="1"/>
        <end position="26"/>
    </location>
</feature>
<feature type="compositionally biased region" description="Polar residues" evidence="1">
    <location>
        <begin position="122"/>
        <end position="142"/>
    </location>
</feature>
<reference evidence="2" key="1">
    <citation type="submission" date="2020-05" db="EMBL/GenBank/DDBJ databases">
        <title>Phylogenomic resolution of chytrid fungi.</title>
        <authorList>
            <person name="Stajich J.E."/>
            <person name="Amses K."/>
            <person name="Simmons R."/>
            <person name="Seto K."/>
            <person name="Myers J."/>
            <person name="Bonds A."/>
            <person name="Quandt C.A."/>
            <person name="Barry K."/>
            <person name="Liu P."/>
            <person name="Grigoriev I."/>
            <person name="Longcore J.E."/>
            <person name="James T.Y."/>
        </authorList>
    </citation>
    <scope>NUCLEOTIDE SEQUENCE</scope>
    <source>
        <strain evidence="2">JEL0379</strain>
    </source>
</reference>
<proteinExistence type="predicted"/>
<gene>
    <name evidence="2" type="ORF">HDU87_001123</name>
</gene>